<dbReference type="Proteomes" id="UP000222862">
    <property type="component" value="Unassembled WGS sequence"/>
</dbReference>
<evidence type="ECO:0000259" key="3">
    <source>
        <dbReference type="PROSITE" id="PS51194"/>
    </source>
</evidence>
<protein>
    <submittedName>
        <fullName evidence="4">Helicase</fullName>
    </submittedName>
</protein>
<dbReference type="GO" id="GO:0016787">
    <property type="term" value="F:hydrolase activity"/>
    <property type="evidence" value="ECO:0007669"/>
    <property type="project" value="UniProtKB-KW"/>
</dbReference>
<dbReference type="Pfam" id="PF00271">
    <property type="entry name" value="Helicase_C"/>
    <property type="match status" value="1"/>
</dbReference>
<dbReference type="InterPro" id="IPR006935">
    <property type="entry name" value="Helicase/UvrB_N"/>
</dbReference>
<dbReference type="InterPro" id="IPR014001">
    <property type="entry name" value="Helicase_ATP-bd"/>
</dbReference>
<keyword evidence="4" id="KW-0067">ATP-binding</keyword>
<organism evidence="4 5">
    <name type="scientific">Fusobacterium nucleatum subsp. polymorphum</name>
    <name type="common">Fusobacterium polymorphum</name>
    <dbReference type="NCBI Taxonomy" id="76857"/>
    <lineage>
        <taxon>Bacteria</taxon>
        <taxon>Fusobacteriati</taxon>
        <taxon>Fusobacteriota</taxon>
        <taxon>Fusobacteriia</taxon>
        <taxon>Fusobacteriales</taxon>
        <taxon>Fusobacteriaceae</taxon>
        <taxon>Fusobacterium</taxon>
    </lineage>
</organism>
<evidence type="ECO:0000256" key="1">
    <source>
        <dbReference type="ARBA" id="ARBA00022801"/>
    </source>
</evidence>
<dbReference type="Pfam" id="PF04851">
    <property type="entry name" value="ResIII"/>
    <property type="match status" value="1"/>
</dbReference>
<evidence type="ECO:0000259" key="2">
    <source>
        <dbReference type="PROSITE" id="PS51192"/>
    </source>
</evidence>
<reference evidence="4 5" key="1">
    <citation type="submission" date="2017-06" db="EMBL/GenBank/DDBJ databases">
        <title>Genome sequencing of Fusobacterium nucleatum subsp. polymorphum KCOM 1232 (=ChDC F37).</title>
        <authorList>
            <person name="Kook J.-K."/>
            <person name="Park S.-N."/>
            <person name="Lim Y.K."/>
            <person name="Roh H."/>
        </authorList>
    </citation>
    <scope>NUCLEOTIDE SEQUENCE [LARGE SCALE GENOMIC DNA]</scope>
    <source>
        <strain evidence="5">KCOM 1232 ( ChDC F37)</strain>
    </source>
</reference>
<dbReference type="SMART" id="SM00487">
    <property type="entry name" value="DEXDc"/>
    <property type="match status" value="1"/>
</dbReference>
<gene>
    <name evidence="4" type="ORF">RN96_05340</name>
</gene>
<evidence type="ECO:0000313" key="5">
    <source>
        <dbReference type="Proteomes" id="UP000222862"/>
    </source>
</evidence>
<dbReference type="GO" id="GO:0004386">
    <property type="term" value="F:helicase activity"/>
    <property type="evidence" value="ECO:0007669"/>
    <property type="project" value="UniProtKB-KW"/>
</dbReference>
<dbReference type="InterPro" id="IPR027417">
    <property type="entry name" value="P-loop_NTPase"/>
</dbReference>
<comment type="caution">
    <text evidence="4">The sequence shown here is derived from an EMBL/GenBank/DDBJ whole genome shotgun (WGS) entry which is preliminary data.</text>
</comment>
<dbReference type="GO" id="GO:0005524">
    <property type="term" value="F:ATP binding"/>
    <property type="evidence" value="ECO:0007669"/>
    <property type="project" value="InterPro"/>
</dbReference>
<sequence>MTMQEYENFIFNKSTSIISSGFDISKKELNKNLYEFQKDIVRWALKKGKTAIFADCGLGKTIMQLEWANKVYEHTGKNVLILAPLAVSTQTKMEGKTFGIDVNICESQSDVVPGINITNYEKLDKFIANEFGGIVLDESSILKSFTGKIRNQIIENFSHCPFRLACTATPAPNDYMELGNHAEFLGIMTRNEMLSMYFIHDGSDTSKWRLKGHADKIFWQWMASWCVFIDNPNSLGYEIDGYTLPKLNIFEIIADGTDFSNEKLTLTQRRNVRKETLNIRCQKAADIVNSSNEQWLIWCSLNDESAKLKEYINESYEVKGSDNSKYKAETMIKFSNNEIKSLVTKPSIAGFGMNWQQCNNMIFVGLSDSYEQYYQAIRRCWRFGQTKEVNVYIILSAKEGTVKENIARKEEDAKYMQSQMVELTKEITQKELHSTSRIVTEYIPQIEMILPKWEEMICKL</sequence>
<dbReference type="GO" id="GO:0003677">
    <property type="term" value="F:DNA binding"/>
    <property type="evidence" value="ECO:0007669"/>
    <property type="project" value="InterPro"/>
</dbReference>
<accession>A0A2B7YMX7</accession>
<dbReference type="PROSITE" id="PS51192">
    <property type="entry name" value="HELICASE_ATP_BIND_1"/>
    <property type="match status" value="1"/>
</dbReference>
<dbReference type="EMBL" id="NJGI01000001">
    <property type="protein sequence ID" value="PGH22550.1"/>
    <property type="molecule type" value="Genomic_DNA"/>
</dbReference>
<feature type="domain" description="Helicase C-terminal" evidence="3">
    <location>
        <begin position="271"/>
        <end position="443"/>
    </location>
</feature>
<keyword evidence="4" id="KW-0547">Nucleotide-binding</keyword>
<proteinExistence type="predicted"/>
<dbReference type="AlphaFoldDB" id="A0A2B7YMX7"/>
<dbReference type="InterPro" id="IPR001650">
    <property type="entry name" value="Helicase_C-like"/>
</dbReference>
<dbReference type="PANTHER" id="PTHR45766:SF6">
    <property type="entry name" value="SWI_SNF-RELATED MATRIX-ASSOCIATED ACTIN-DEPENDENT REGULATOR OF CHROMATIN SUBFAMILY A-LIKE PROTEIN 1"/>
    <property type="match status" value="1"/>
</dbReference>
<dbReference type="PANTHER" id="PTHR45766">
    <property type="entry name" value="DNA ANNEALING HELICASE AND ENDONUCLEASE ZRANB3 FAMILY MEMBER"/>
    <property type="match status" value="1"/>
</dbReference>
<keyword evidence="1" id="KW-0378">Hydrolase</keyword>
<keyword evidence="4" id="KW-0347">Helicase</keyword>
<dbReference type="SUPFAM" id="SSF52540">
    <property type="entry name" value="P-loop containing nucleoside triphosphate hydrolases"/>
    <property type="match status" value="2"/>
</dbReference>
<dbReference type="PROSITE" id="PS51194">
    <property type="entry name" value="HELICASE_CTER"/>
    <property type="match status" value="1"/>
</dbReference>
<evidence type="ECO:0000313" key="4">
    <source>
        <dbReference type="EMBL" id="PGH22550.1"/>
    </source>
</evidence>
<name>A0A2B7YMX7_FUSNP</name>
<dbReference type="Gene3D" id="3.40.50.300">
    <property type="entry name" value="P-loop containing nucleotide triphosphate hydrolases"/>
    <property type="match status" value="2"/>
</dbReference>
<feature type="domain" description="Helicase ATP-binding" evidence="2">
    <location>
        <begin position="41"/>
        <end position="188"/>
    </location>
</feature>